<evidence type="ECO:0000313" key="3">
    <source>
        <dbReference type="Proteomes" id="UP001153678"/>
    </source>
</evidence>
<keyword evidence="1" id="KW-0812">Transmembrane</keyword>
<accession>A0A9W4SD39</accession>
<evidence type="ECO:0000313" key="2">
    <source>
        <dbReference type="EMBL" id="CAI2164961.1"/>
    </source>
</evidence>
<keyword evidence="1" id="KW-1133">Transmembrane helix</keyword>
<dbReference type="OrthoDB" id="2314241at2759"/>
<keyword evidence="1" id="KW-0472">Membrane</keyword>
<dbReference type="Proteomes" id="UP001153678">
    <property type="component" value="Unassembled WGS sequence"/>
</dbReference>
<protein>
    <submittedName>
        <fullName evidence="2">19630_t:CDS:1</fullName>
    </submittedName>
</protein>
<organism evidence="2 3">
    <name type="scientific">Funneliformis geosporum</name>
    <dbReference type="NCBI Taxonomy" id="1117311"/>
    <lineage>
        <taxon>Eukaryota</taxon>
        <taxon>Fungi</taxon>
        <taxon>Fungi incertae sedis</taxon>
        <taxon>Mucoromycota</taxon>
        <taxon>Glomeromycotina</taxon>
        <taxon>Glomeromycetes</taxon>
        <taxon>Glomerales</taxon>
        <taxon>Glomeraceae</taxon>
        <taxon>Funneliformis</taxon>
    </lineage>
</organism>
<evidence type="ECO:0000256" key="1">
    <source>
        <dbReference type="SAM" id="Phobius"/>
    </source>
</evidence>
<gene>
    <name evidence="2" type="ORF">FWILDA_LOCUS1830</name>
</gene>
<name>A0A9W4SD39_9GLOM</name>
<dbReference type="EMBL" id="CAMKVN010000189">
    <property type="protein sequence ID" value="CAI2164961.1"/>
    <property type="molecule type" value="Genomic_DNA"/>
</dbReference>
<comment type="caution">
    <text evidence="2">The sequence shown here is derived from an EMBL/GenBank/DDBJ whole genome shotgun (WGS) entry which is preliminary data.</text>
</comment>
<sequence>MDKFNAALSTTAEKKIIHASVLGLIVGDLFQFFLLMSVNSKLKYFHIIPITSMSLNLLVLFFGFFYRLYEALIRGYEKPTVIANRKQLESEA</sequence>
<reference evidence="2" key="1">
    <citation type="submission" date="2022-08" db="EMBL/GenBank/DDBJ databases">
        <authorList>
            <person name="Kallberg Y."/>
            <person name="Tangrot J."/>
            <person name="Rosling A."/>
        </authorList>
    </citation>
    <scope>NUCLEOTIDE SEQUENCE</scope>
    <source>
        <strain evidence="2">Wild A</strain>
    </source>
</reference>
<feature type="transmembrane region" description="Helical" evidence="1">
    <location>
        <begin position="44"/>
        <end position="69"/>
    </location>
</feature>
<dbReference type="AlphaFoldDB" id="A0A9W4SD39"/>
<proteinExistence type="predicted"/>
<feature type="transmembrane region" description="Helical" evidence="1">
    <location>
        <begin position="21"/>
        <end position="38"/>
    </location>
</feature>
<keyword evidence="3" id="KW-1185">Reference proteome</keyword>